<dbReference type="Proteomes" id="UP000607653">
    <property type="component" value="Unassembled WGS sequence"/>
</dbReference>
<reference evidence="1 2" key="1">
    <citation type="journal article" date="2020" name="Mol. Biol. Evol.">
        <title>Distinct Expression and Methylation Patterns for Genes with Different Fates following a Single Whole-Genome Duplication in Flowering Plants.</title>
        <authorList>
            <person name="Shi T."/>
            <person name="Rahmani R.S."/>
            <person name="Gugger P.F."/>
            <person name="Wang M."/>
            <person name="Li H."/>
            <person name="Zhang Y."/>
            <person name="Li Z."/>
            <person name="Wang Q."/>
            <person name="Van de Peer Y."/>
            <person name="Marchal K."/>
            <person name="Chen J."/>
        </authorList>
    </citation>
    <scope>NUCLEOTIDE SEQUENCE [LARGE SCALE GENOMIC DNA]</scope>
    <source>
        <tissue evidence="1">Leaf</tissue>
    </source>
</reference>
<gene>
    <name evidence="1" type="ORF">HUJ06_015660</name>
</gene>
<dbReference type="AlphaFoldDB" id="A0A822Z914"/>
<comment type="caution">
    <text evidence="1">The sequence shown here is derived from an EMBL/GenBank/DDBJ whole genome shotgun (WGS) entry which is preliminary data.</text>
</comment>
<proteinExistence type="predicted"/>
<evidence type="ECO:0000313" key="2">
    <source>
        <dbReference type="Proteomes" id="UP000607653"/>
    </source>
</evidence>
<accession>A0A822Z914</accession>
<organism evidence="1 2">
    <name type="scientific">Nelumbo nucifera</name>
    <name type="common">Sacred lotus</name>
    <dbReference type="NCBI Taxonomy" id="4432"/>
    <lineage>
        <taxon>Eukaryota</taxon>
        <taxon>Viridiplantae</taxon>
        <taxon>Streptophyta</taxon>
        <taxon>Embryophyta</taxon>
        <taxon>Tracheophyta</taxon>
        <taxon>Spermatophyta</taxon>
        <taxon>Magnoliopsida</taxon>
        <taxon>Proteales</taxon>
        <taxon>Nelumbonaceae</taxon>
        <taxon>Nelumbo</taxon>
    </lineage>
</organism>
<evidence type="ECO:0000313" key="1">
    <source>
        <dbReference type="EMBL" id="DAD41337.1"/>
    </source>
</evidence>
<protein>
    <submittedName>
        <fullName evidence="1">Uncharacterized protein</fullName>
    </submittedName>
</protein>
<dbReference type="EMBL" id="DUZY01000005">
    <property type="protein sequence ID" value="DAD41337.1"/>
    <property type="molecule type" value="Genomic_DNA"/>
</dbReference>
<keyword evidence="2" id="KW-1185">Reference proteome</keyword>
<name>A0A822Z914_NELNU</name>
<sequence length="55" mass="6494">MFIPENMMEKSRTIKNGRLESSQFGLSKPPAYFFFSERKLQMEQKAMSTIFLDLL</sequence>